<dbReference type="SUPFAM" id="SSF48452">
    <property type="entry name" value="TPR-like"/>
    <property type="match status" value="1"/>
</dbReference>
<evidence type="ECO:0000259" key="5">
    <source>
        <dbReference type="Pfam" id="PF13435"/>
    </source>
</evidence>
<evidence type="ECO:0000256" key="3">
    <source>
        <dbReference type="SAM" id="SignalP"/>
    </source>
</evidence>
<dbReference type="EMBL" id="CP000083">
    <property type="protein sequence ID" value="AAZ27903.1"/>
    <property type="molecule type" value="Genomic_DNA"/>
</dbReference>
<dbReference type="Proteomes" id="UP000000547">
    <property type="component" value="Chromosome"/>
</dbReference>
<sequence>MQIFSITILFFLSSFAPHSFANNDPVPSEKFIGKAACANCHQQQFNDWKNSHHDLAMQPVNKNTVLGDFDQTKFSFHNTTAEFYRQNEQYFVKTQNKKGVLTEYKILYTFGFTPLQQYLVDFGQGRLQALSIAWDSRPKTEGGQRWYHLQADQGEIPFDDMLHWTGSYFNWNSRCAECHSTGFEKNFDDEKLIYNSTWTDIDVACESCHGAGKDHQMWAKNGASIKQNNGLINLAPKGLWQIIPDRNTAQFTPNKDHEKSLQLDTCAHCHSRRSALTENYLGKKFDESHHLQLLDENIYHSDGQIQDEDYVYGSFIQSKMYHEGVVCSNCHEPHSLKLRAPDNAVCTQCHKREVFDTPKHHQHDITNTGAQCVNCHMPETTYMSVDPRRDHSLRIPRPDLSKKLGLPNACNTCHQEQSIDWAVKKVESWYPTSQKRMTHFAKTLYAGRKQWATGHDLLNKLAHDTTQASIVKASALSLLTQYPTQETLNTAIASLKNTDSKIQRSALGIIEMLPTEQAYQHLASLLDTSNSYSNKAIRMEVARVLAAVPLEQLPKVQAQQLANAQNNYIISQLVNNDTANSHQNLALFYAKQGQISKAEQLYKKALSINTKFVPAMVNLADLYRQTGKDSQATVLLFNAVKVMPENAMAQFALGLQQVRQKNMIVAIKHLQIAAGLSPNLPYYHYVYAVALDTNNETKKAVVVLENSLRVNPNDQQLISSLISYYQKLGDIKKVQFYMAQYQQ</sequence>
<dbReference type="Pfam" id="PF09699">
    <property type="entry name" value="Paired_CXXCH_1"/>
    <property type="match status" value="1"/>
</dbReference>
<proteinExistence type="predicted"/>
<evidence type="ECO:0000259" key="4">
    <source>
        <dbReference type="Pfam" id="PF09699"/>
    </source>
</evidence>
<dbReference type="InterPro" id="IPR051829">
    <property type="entry name" value="Multiheme_Cytochr_ET"/>
</dbReference>
<dbReference type="HOGENOM" id="CLU_013154_0_0_6"/>
<dbReference type="Gene3D" id="1.25.10.10">
    <property type="entry name" value="Leucine-rich Repeat Variant"/>
    <property type="match status" value="1"/>
</dbReference>
<organism evidence="6 7">
    <name type="scientific">Colwellia psychrerythraea (strain 34H / ATCC BAA-681)</name>
    <name type="common">Vibrio psychroerythus</name>
    <dbReference type="NCBI Taxonomy" id="167879"/>
    <lineage>
        <taxon>Bacteria</taxon>
        <taxon>Pseudomonadati</taxon>
        <taxon>Pseudomonadota</taxon>
        <taxon>Gammaproteobacteria</taxon>
        <taxon>Alteromonadales</taxon>
        <taxon>Colwelliaceae</taxon>
        <taxon>Colwellia</taxon>
    </lineage>
</organism>
<gene>
    <name evidence="6" type="ordered locus">CPS_2378</name>
</gene>
<feature type="domain" description="Cytochrome c-552/4" evidence="5">
    <location>
        <begin position="170"/>
        <end position="210"/>
    </location>
</feature>
<dbReference type="Pfam" id="PF13435">
    <property type="entry name" value="Cytochrome_C554"/>
    <property type="match status" value="2"/>
</dbReference>
<feature type="domain" description="Doubled CXXCH motif" evidence="4">
    <location>
        <begin position="326"/>
        <end position="353"/>
    </location>
</feature>
<feature type="signal peptide" evidence="3">
    <location>
        <begin position="1"/>
        <end position="21"/>
    </location>
</feature>
<dbReference type="InterPro" id="IPR023155">
    <property type="entry name" value="Cyt_c-552/4"/>
</dbReference>
<name>Q482C2_COLP3</name>
<dbReference type="InterPro" id="IPR011989">
    <property type="entry name" value="ARM-like"/>
</dbReference>
<feature type="domain" description="Cytochrome c-552/4" evidence="5">
    <location>
        <begin position="36"/>
        <end position="64"/>
    </location>
</feature>
<dbReference type="SUPFAM" id="SSF48695">
    <property type="entry name" value="Multiheme cytochromes"/>
    <property type="match status" value="1"/>
</dbReference>
<dbReference type="PANTHER" id="PTHR35038:SF8">
    <property type="entry name" value="C-TYPE POLYHEME CYTOCHROME OMCC"/>
    <property type="match status" value="1"/>
</dbReference>
<dbReference type="InterPro" id="IPR019734">
    <property type="entry name" value="TPR_rpt"/>
</dbReference>
<dbReference type="RefSeq" id="WP_011043190.1">
    <property type="nucleotide sequence ID" value="NC_003910.7"/>
</dbReference>
<feature type="chain" id="PRO_5004233831" evidence="3">
    <location>
        <begin position="22"/>
        <end position="743"/>
    </location>
</feature>
<evidence type="ECO:0000256" key="1">
    <source>
        <dbReference type="ARBA" id="ARBA00022729"/>
    </source>
</evidence>
<dbReference type="InterPro" id="IPR036280">
    <property type="entry name" value="Multihaem_cyt_sf"/>
</dbReference>
<evidence type="ECO:0000256" key="2">
    <source>
        <dbReference type="PROSITE-ProRule" id="PRU00339"/>
    </source>
</evidence>
<keyword evidence="2" id="KW-0802">TPR repeat</keyword>
<protein>
    <submittedName>
        <fullName evidence="6">TPR domain protein</fullName>
    </submittedName>
</protein>
<dbReference type="Gene3D" id="1.25.40.10">
    <property type="entry name" value="Tetratricopeptide repeat domain"/>
    <property type="match status" value="1"/>
</dbReference>
<dbReference type="Pfam" id="PF14559">
    <property type="entry name" value="TPR_19"/>
    <property type="match status" value="1"/>
</dbReference>
<accession>Q482C2</accession>
<dbReference type="PROSITE" id="PS50005">
    <property type="entry name" value="TPR"/>
    <property type="match status" value="1"/>
</dbReference>
<reference evidence="6" key="1">
    <citation type="journal article" date="2005" name="Proc. Natl. Acad. Sci. U.S.A.">
        <title>The psychrophilic lifestyle as revealed by the genome sequence of Colwellia psychrerythraea 34H through genomic and proteomic analyses.</title>
        <authorList>
            <person name="Methe B.A."/>
            <person name="Nelson K.E."/>
            <person name="Deming J.W."/>
            <person name="Momen B."/>
            <person name="Melamud E."/>
            <person name="Zhang X."/>
            <person name="Moult J."/>
            <person name="Madupu R."/>
            <person name="Nelson W.C."/>
            <person name="Dodson R.J."/>
            <person name="Brinkac L.M."/>
            <person name="Daugherty S.C."/>
            <person name="Durkin A.S."/>
            <person name="DeBoy R.T."/>
            <person name="Kolonay J.F."/>
            <person name="Sullivan S.A."/>
            <person name="Zhou L."/>
            <person name="Davidsen T.M."/>
            <person name="Wu M."/>
            <person name="Huston A.L."/>
            <person name="Lewis M."/>
            <person name="Weaver B."/>
            <person name="Weidman J.F."/>
            <person name="Khouri H."/>
            <person name="Utterback T.R."/>
            <person name="Feldblyum T.V."/>
            <person name="Fraser C.M."/>
        </authorList>
    </citation>
    <scope>NUCLEOTIDE SEQUENCE [LARGE SCALE GENOMIC DNA]</scope>
    <source>
        <strain evidence="6">34H</strain>
    </source>
</reference>
<dbReference type="InterPro" id="IPR011990">
    <property type="entry name" value="TPR-like_helical_dom_sf"/>
</dbReference>
<dbReference type="SMART" id="SM00028">
    <property type="entry name" value="TPR"/>
    <property type="match status" value="4"/>
</dbReference>
<keyword evidence="1 3" id="KW-0732">Signal</keyword>
<evidence type="ECO:0000313" key="7">
    <source>
        <dbReference type="Proteomes" id="UP000000547"/>
    </source>
</evidence>
<dbReference type="PANTHER" id="PTHR35038">
    <property type="entry name" value="DISSIMILATORY SULFITE REDUCTASE SIRA"/>
    <property type="match status" value="1"/>
</dbReference>
<feature type="repeat" description="TPR" evidence="2">
    <location>
        <begin position="579"/>
        <end position="612"/>
    </location>
</feature>
<dbReference type="InterPro" id="IPR010177">
    <property type="entry name" value="Paired_CXXCH_1"/>
</dbReference>
<dbReference type="STRING" id="167879.CPS_2378"/>
<dbReference type="AlphaFoldDB" id="Q482C2"/>
<evidence type="ECO:0000313" key="6">
    <source>
        <dbReference type="EMBL" id="AAZ27903.1"/>
    </source>
</evidence>
<dbReference type="KEGG" id="cps:CPS_2378"/>
<dbReference type="Gene3D" id="1.10.1130.10">
    <property type="entry name" value="Flavocytochrome C3, Chain A"/>
    <property type="match status" value="2"/>
</dbReference>